<dbReference type="Gene3D" id="3.40.470.10">
    <property type="entry name" value="Uracil-DNA glycosylase-like domain"/>
    <property type="match status" value="1"/>
</dbReference>
<feature type="domain" description="Uracil-DNA glycosylase-like" evidence="1">
    <location>
        <begin position="52"/>
        <end position="197"/>
    </location>
</feature>
<evidence type="ECO:0000313" key="3">
    <source>
        <dbReference type="Proteomes" id="UP000229385"/>
    </source>
</evidence>
<dbReference type="Pfam" id="PF03167">
    <property type="entry name" value="UDG"/>
    <property type="match status" value="1"/>
</dbReference>
<gene>
    <name evidence="2" type="ORF">CO174_00185</name>
</gene>
<protein>
    <recommendedName>
        <fullName evidence="1">Uracil-DNA glycosylase-like domain-containing protein</fullName>
    </recommendedName>
</protein>
<dbReference type="SUPFAM" id="SSF52141">
    <property type="entry name" value="Uracil-DNA glycosylase-like"/>
    <property type="match status" value="1"/>
</dbReference>
<dbReference type="CDD" id="cd10035">
    <property type="entry name" value="UDG_like"/>
    <property type="match status" value="1"/>
</dbReference>
<reference evidence="3" key="1">
    <citation type="submission" date="2017-09" db="EMBL/GenBank/DDBJ databases">
        <title>Depth-based differentiation of microbial function through sediment-hosted aquifers and enrichment of novel symbionts in the deep terrestrial subsurface.</title>
        <authorList>
            <person name="Probst A.J."/>
            <person name="Ladd B."/>
            <person name="Jarett J.K."/>
            <person name="Geller-Mcgrath D.E."/>
            <person name="Sieber C.M.K."/>
            <person name="Emerson J.B."/>
            <person name="Anantharaman K."/>
            <person name="Thomas B.C."/>
            <person name="Malmstrom R."/>
            <person name="Stieglmeier M."/>
            <person name="Klingl A."/>
            <person name="Woyke T."/>
            <person name="Ryan C.M."/>
            <person name="Banfield J.F."/>
        </authorList>
    </citation>
    <scope>NUCLEOTIDE SEQUENCE [LARGE SCALE GENOMIC DNA]</scope>
</reference>
<sequence length="208" mass="23823">MVDDIPKSLADLSDRKLRTKLLEKEHVFPLTYFVQKIRNERELEREVPDFDPLDGGIHAECLFLLEAPGPKAVQSGFVSRNNPDETAKNFFNFNQEVDIPRQKTIIWNVVPWYIGSEKKIRAAQQKDIQQGLAYTHQLIALLPQLKNIVLFGKKAQAIKNELSEHYKGLVIITSPHPSPMFVNRKKQNKESIISALKRAKIELGLGRE</sequence>
<accession>A0A2M7XEX8</accession>
<dbReference type="AlphaFoldDB" id="A0A2M7XEX8"/>
<name>A0A2M7XEX8_9BACT</name>
<dbReference type="SMART" id="SM00986">
    <property type="entry name" value="UDG"/>
    <property type="match status" value="1"/>
</dbReference>
<organism evidence="2 3">
    <name type="scientific">Candidatus Uhrbacteria bacterium CG_4_9_14_3_um_filter_50_9</name>
    <dbReference type="NCBI Taxonomy" id="1975035"/>
    <lineage>
        <taxon>Bacteria</taxon>
        <taxon>Candidatus Uhriibacteriota</taxon>
    </lineage>
</organism>
<dbReference type="SMART" id="SM00987">
    <property type="entry name" value="UreE_C"/>
    <property type="match status" value="1"/>
</dbReference>
<dbReference type="InterPro" id="IPR036895">
    <property type="entry name" value="Uracil-DNA_glycosylase-like_sf"/>
</dbReference>
<dbReference type="InterPro" id="IPR005122">
    <property type="entry name" value="Uracil-DNA_glycosylase-like"/>
</dbReference>
<dbReference type="EMBL" id="PFWU01000001">
    <property type="protein sequence ID" value="PJA46418.1"/>
    <property type="molecule type" value="Genomic_DNA"/>
</dbReference>
<proteinExistence type="predicted"/>
<evidence type="ECO:0000259" key="1">
    <source>
        <dbReference type="SMART" id="SM00986"/>
    </source>
</evidence>
<evidence type="ECO:0000313" key="2">
    <source>
        <dbReference type="EMBL" id="PJA46418.1"/>
    </source>
</evidence>
<comment type="caution">
    <text evidence="2">The sequence shown here is derived from an EMBL/GenBank/DDBJ whole genome shotgun (WGS) entry which is preliminary data.</text>
</comment>
<dbReference type="Proteomes" id="UP000229385">
    <property type="component" value="Unassembled WGS sequence"/>
</dbReference>